<keyword evidence="2" id="KW-1133">Transmembrane helix</keyword>
<evidence type="ECO:0000313" key="3">
    <source>
        <dbReference type="EMBL" id="EGD54822.1"/>
    </source>
</evidence>
<organism evidence="3 4">
    <name type="scientific">Gordonia neofelifaecis NRRL B-59395</name>
    <dbReference type="NCBI Taxonomy" id="644548"/>
    <lineage>
        <taxon>Bacteria</taxon>
        <taxon>Bacillati</taxon>
        <taxon>Actinomycetota</taxon>
        <taxon>Actinomycetes</taxon>
        <taxon>Mycobacteriales</taxon>
        <taxon>Gordoniaceae</taxon>
        <taxon>Gordonia</taxon>
    </lineage>
</organism>
<keyword evidence="2" id="KW-0472">Membrane</keyword>
<comment type="caution">
    <text evidence="3">The sequence shown here is derived from an EMBL/GenBank/DDBJ whole genome shotgun (WGS) entry which is preliminary data.</text>
</comment>
<dbReference type="EMBL" id="AEUD01000009">
    <property type="protein sequence ID" value="EGD54822.1"/>
    <property type="molecule type" value="Genomic_DNA"/>
</dbReference>
<protein>
    <submittedName>
        <fullName evidence="3">Uncharacterized protein</fullName>
    </submittedName>
</protein>
<gene>
    <name evidence="3" type="ORF">SCNU_11465</name>
</gene>
<dbReference type="eggNOG" id="COG1159">
    <property type="taxonomic scope" value="Bacteria"/>
</dbReference>
<dbReference type="OrthoDB" id="4373699at2"/>
<dbReference type="Proteomes" id="UP000035065">
    <property type="component" value="Unassembled WGS sequence"/>
</dbReference>
<evidence type="ECO:0000256" key="1">
    <source>
        <dbReference type="SAM" id="MobiDB-lite"/>
    </source>
</evidence>
<evidence type="ECO:0000256" key="2">
    <source>
        <dbReference type="SAM" id="Phobius"/>
    </source>
</evidence>
<sequence length="370" mass="38609">MTMLIAGMAGADPAGLAAAVATAGWTERVVVATTVAEVDAVSGEVAVAVLAIDSSMPAGDEEDVLLAALADAEVPTALAACRVDAFPGWPKVLAASRARLDPDRRLPVFATAAVLAEVQSASSGVPALVQWCRERPAAAVPARRAVVHREEPRSEPLAAVRADRLAGMRAGIVSARAEAVEAIRAAVTELGRSVPEACTAPEFTTWLPAVLDGLERRAAASFGQRLDQVRSAAICGLSRNPAPQALGEESRGGPDVPHPQARRRPEDAMVLLVGASMGFGVGRMVITPALQWVGLGAVGTVLALLAGIALAGWVVTVRRSAAERARLERWAAEFIAARRGRLEHRIAARAGAAEAQFTREIWSRTRVAHG</sequence>
<name>F1YKD6_9ACTN</name>
<feature type="transmembrane region" description="Helical" evidence="2">
    <location>
        <begin position="268"/>
        <end position="286"/>
    </location>
</feature>
<accession>F1YKD6</accession>
<evidence type="ECO:0000313" key="4">
    <source>
        <dbReference type="Proteomes" id="UP000035065"/>
    </source>
</evidence>
<keyword evidence="2" id="KW-0812">Transmembrane</keyword>
<dbReference type="AlphaFoldDB" id="F1YKD6"/>
<feature type="transmembrane region" description="Helical" evidence="2">
    <location>
        <begin position="292"/>
        <end position="316"/>
    </location>
</feature>
<proteinExistence type="predicted"/>
<feature type="region of interest" description="Disordered" evidence="1">
    <location>
        <begin position="240"/>
        <end position="263"/>
    </location>
</feature>
<keyword evidence="4" id="KW-1185">Reference proteome</keyword>
<dbReference type="STRING" id="644548.SCNU_11465"/>
<reference evidence="3 4" key="1">
    <citation type="journal article" date="2011" name="J. Bacteriol.">
        <title>Draft Genome Sequence of Gordonia neofelifaecis NRRL B-59395, a Cholesterol-Degrading Actinomycete.</title>
        <authorList>
            <person name="Ge F."/>
            <person name="Li W."/>
            <person name="Chen G."/>
            <person name="Liu Y."/>
            <person name="Zhang G."/>
            <person name="Yong B."/>
            <person name="Wang Q."/>
            <person name="Wang N."/>
            <person name="Huang Z."/>
            <person name="Li W."/>
            <person name="Wang J."/>
            <person name="Wu C."/>
            <person name="Xie Q."/>
            <person name="Liu G."/>
        </authorList>
    </citation>
    <scope>NUCLEOTIDE SEQUENCE [LARGE SCALE GENOMIC DNA]</scope>
    <source>
        <strain evidence="3 4">NRRL B-59395</strain>
    </source>
</reference>